<proteinExistence type="predicted"/>
<feature type="chain" id="PRO_5009444091" evidence="2">
    <location>
        <begin position="29"/>
        <end position="1395"/>
    </location>
</feature>
<keyword evidence="1" id="KW-0472">Membrane</keyword>
<protein>
    <submittedName>
        <fullName evidence="4">Cell surface protein</fullName>
    </submittedName>
</protein>
<dbReference type="EMBL" id="CP017832">
    <property type="protein sequence ID" value="AOZ97818.1"/>
    <property type="molecule type" value="Genomic_DNA"/>
</dbReference>
<feature type="domain" description="Ig-like" evidence="3">
    <location>
        <begin position="1081"/>
        <end position="1142"/>
    </location>
</feature>
<geneLocation type="plasmid" evidence="5">
    <name>pnp144</name>
</geneLocation>
<feature type="transmembrane region" description="Helical" evidence="1">
    <location>
        <begin position="1360"/>
        <end position="1380"/>
    </location>
</feature>
<dbReference type="Pfam" id="PF07523">
    <property type="entry name" value="Big_3"/>
    <property type="match status" value="1"/>
</dbReference>
<keyword evidence="4" id="KW-0614">Plasmid</keyword>
<name>A0A1D9P5F4_9FIRM</name>
<reference evidence="5" key="1">
    <citation type="submission" date="2016-10" db="EMBL/GenBank/DDBJ databases">
        <title>The complete genome sequence of the rumen bacterium Butyrivibrio hungatei MB2003.</title>
        <authorList>
            <person name="Palevich N."/>
            <person name="Kelly W.J."/>
            <person name="Leahy S.C."/>
            <person name="Altermann E."/>
            <person name="Rakonjac J."/>
            <person name="Attwood G.T."/>
        </authorList>
    </citation>
    <scope>NUCLEOTIDE SEQUENCE [LARGE SCALE GENOMIC DNA]</scope>
    <source>
        <strain evidence="5">MB2003</strain>
        <plasmid evidence="5">Plasmid pnp144</plasmid>
    </source>
</reference>
<dbReference type="InterPro" id="IPR032675">
    <property type="entry name" value="LRR_dom_sf"/>
</dbReference>
<dbReference type="RefSeq" id="WP_071177577.1">
    <property type="nucleotide sequence ID" value="NZ_CP017832.1"/>
</dbReference>
<feature type="signal peptide" evidence="2">
    <location>
        <begin position="1"/>
        <end position="28"/>
    </location>
</feature>
<keyword evidence="1" id="KW-0812">Transmembrane</keyword>
<keyword evidence="5" id="KW-1185">Reference proteome</keyword>
<dbReference type="KEGG" id="bhu:bhn_II019"/>
<sequence length="1395" mass="148581">MKRLRYLLAIASTAALFATTRSPLPVYAADTISYQYLDGTSLTATDTTSDADFTNAKAEVADAGKTVISFLYETCRTAPNPSVLDGGGVVTVVTEDMVEAHGNSVGGNSNAKWFIYDGKLYITGTTGKIGEKVTISDNGTATGSNTVKTEFTGTSFDVEWPSLMYDFTTIGGGKVNDSVVGDEKDFLSEKFYTTTEPTKNYMSLEIANREDISIASKVDGHIGGDMEPSKVGWHGKEGSITEIYISDDIELSGNMNGLFNSNFTYIRETGKAGDMGDSLYTSLKNVYLYCDMSKVTSAAGMFARIGTLENIYVRNGDVKPLTNMVSTAYMFYGDKNLVNGTDSFIDAMDLSGATNLYSTAFMYGGCESISQPNVSSYHMDGVQCASGMFFGAKNANLVSEPNGAGTNNIYSWNLGSVVEASAMFSAGDADGVIDLDKPLGNMDPGLLDITEYGDVITGTVDMSNWGMDNVKMMGYMFSHNGENFRGIKFGASYPELIDASCLALRCDYISNIEMGSSMPTLKNATAMFRGAGSKAAISSADISGWSAPVLEHVDVMFASSGFSTIDTSGISALDNVVSAAGMFKDCKNLSSLGNDAMGTVKFGSLEDARFMFDGDTALTKVDTSSWDMSKTKDISFMFSDCSSLISGVEVKNWGVSSVLTNAESFARNTKISMFDLSNWDTRYVKNFAFAFADNEKLGLVNMMSDAKSLFNAETIMGMFANDTGLAKVSAFAQGNKLKDARGVFANDTALASAGVTNLVQSNCKNASYFFKNCSSLTNADLSGWDTVNLVYAQGLFDGCSALNSVSVGKKFTAANLQDVGTMFRNNYKLPSSQLKKVLSNFGSSSNLECAYEMMKNCYTLTELDLSAMNLSNTVELRRIAAMEVNADYPSVKLTTIKLPESILTATGVVLKDTDGSSINMFWVEGAEDSAADDVLTTLFIDGTPGANILAYAFGGANGDNDNRSFVEIKSKTINGNAAGTYSLKDDSDKAVMLVDAVSKLYTGGITEASATIAPLAYSWAKDDSNIAGATTKTYTTQKSGSYVVSVFPEILTGAKGAKTASFVIGAEVVGIVAEYNGEPVTVGEKYSKGDVVVSIIDAGGKKVPLTADDWSADSYDVTKKGDNTFTVTYKDGNNSMTAKLTVPGIRNIGLIEATYSGPAVLVGNEYDSSYVKVMAYYTDDANKKEGFEVEPTKFSTKKVTEAGDNSINAYYVDKAQNEKEFSAPFIVNGYKTVKSIAANYTGGQILVGNKYNVDDVTVTLYYADGTNGTTKNFEVNSQTVTAEGGNSFTSTYRDPYGNTYTAGFSVPGYVDASTTAATTDAASSVSTASTVVAPIPNASASTVRRGTSSGNVQTGRTGKIVFYMIAIACLVIFIVVASKAKGDLKSNGKRGKRNR</sequence>
<evidence type="ECO:0000256" key="2">
    <source>
        <dbReference type="SAM" id="SignalP"/>
    </source>
</evidence>
<evidence type="ECO:0000259" key="3">
    <source>
        <dbReference type="Pfam" id="PF07523"/>
    </source>
</evidence>
<keyword evidence="1" id="KW-1133">Transmembrane helix</keyword>
<dbReference type="OrthoDB" id="2000191at2"/>
<gene>
    <name evidence="4" type="ORF">bhn_II019</name>
</gene>
<organism evidence="4 5">
    <name type="scientific">Butyrivibrio hungatei</name>
    <dbReference type="NCBI Taxonomy" id="185008"/>
    <lineage>
        <taxon>Bacteria</taxon>
        <taxon>Bacillati</taxon>
        <taxon>Bacillota</taxon>
        <taxon>Clostridia</taxon>
        <taxon>Lachnospirales</taxon>
        <taxon>Lachnospiraceae</taxon>
        <taxon>Butyrivibrio</taxon>
    </lineage>
</organism>
<accession>A0A1D9P5F4</accession>
<dbReference type="InterPro" id="IPR005046">
    <property type="entry name" value="DUF285"/>
</dbReference>
<dbReference type="Proteomes" id="UP000179284">
    <property type="component" value="Plasmid pNP144"/>
</dbReference>
<dbReference type="Gene3D" id="3.80.10.10">
    <property type="entry name" value="Ribonuclease Inhibitor"/>
    <property type="match status" value="1"/>
</dbReference>
<evidence type="ECO:0000313" key="4">
    <source>
        <dbReference type="EMBL" id="AOZ97818.1"/>
    </source>
</evidence>
<dbReference type="InterPro" id="IPR022038">
    <property type="entry name" value="Ig-like_bact"/>
</dbReference>
<evidence type="ECO:0000256" key="1">
    <source>
        <dbReference type="SAM" id="Phobius"/>
    </source>
</evidence>
<dbReference type="Pfam" id="PF03382">
    <property type="entry name" value="DUF285"/>
    <property type="match status" value="3"/>
</dbReference>
<evidence type="ECO:0000313" key="5">
    <source>
        <dbReference type="Proteomes" id="UP000179284"/>
    </source>
</evidence>
<keyword evidence="2" id="KW-0732">Signal</keyword>